<protein>
    <submittedName>
        <fullName evidence="2">Uncharacterized protein</fullName>
    </submittedName>
</protein>
<dbReference type="EMBL" id="CP003261">
    <property type="protein sequence ID" value="AGK96842.1"/>
    <property type="molecule type" value="Genomic_DNA"/>
</dbReference>
<dbReference type="PATRIC" id="fig|86416.3.peg.1916"/>
<reference evidence="2 3" key="1">
    <citation type="submission" date="2012-01" db="EMBL/GenBank/DDBJ databases">
        <title>Complete sequence of chromosome of Clostridium pasteurianum BC1.</title>
        <authorList>
            <consortium name="US DOE Joint Genome Institute"/>
            <person name="Lucas S."/>
            <person name="Han J."/>
            <person name="Lapidus A."/>
            <person name="Cheng J.-F."/>
            <person name="Goodwin L."/>
            <person name="Pitluck S."/>
            <person name="Peters L."/>
            <person name="Mikhailova N."/>
            <person name="Teshima H."/>
            <person name="Detter J.C."/>
            <person name="Han C."/>
            <person name="Tapia R."/>
            <person name="Land M."/>
            <person name="Hauser L."/>
            <person name="Kyrpides N."/>
            <person name="Ivanova N."/>
            <person name="Pagani I."/>
            <person name="Dunn J."/>
            <person name="Taghavi S."/>
            <person name="Francis A."/>
            <person name="van der Lelie D."/>
            <person name="Woyke T."/>
        </authorList>
    </citation>
    <scope>NUCLEOTIDE SEQUENCE [LARGE SCALE GENOMIC DNA]</scope>
    <source>
        <strain evidence="2 3">BC1</strain>
    </source>
</reference>
<gene>
    <name evidence="2" type="ORF">Clopa_1947</name>
</gene>
<dbReference type="STRING" id="86416.Clopa_1947"/>
<name>R4K167_CLOPA</name>
<feature type="transmembrane region" description="Helical" evidence="1">
    <location>
        <begin position="7"/>
        <end position="29"/>
    </location>
</feature>
<proteinExistence type="predicted"/>
<keyword evidence="3" id="KW-1185">Reference proteome</keyword>
<dbReference type="RefSeq" id="WP_015615160.1">
    <property type="nucleotide sequence ID" value="NC_021182.1"/>
</dbReference>
<feature type="transmembrane region" description="Helical" evidence="1">
    <location>
        <begin position="41"/>
        <end position="60"/>
    </location>
</feature>
<dbReference type="Proteomes" id="UP000013523">
    <property type="component" value="Chromosome"/>
</dbReference>
<keyword evidence="1" id="KW-1133">Transmembrane helix</keyword>
<evidence type="ECO:0000313" key="2">
    <source>
        <dbReference type="EMBL" id="AGK96842.1"/>
    </source>
</evidence>
<evidence type="ECO:0000256" key="1">
    <source>
        <dbReference type="SAM" id="Phobius"/>
    </source>
</evidence>
<keyword evidence="1" id="KW-0472">Membrane</keyword>
<dbReference type="AlphaFoldDB" id="R4K167"/>
<dbReference type="HOGENOM" id="CLU_195850_0_0_9"/>
<keyword evidence="1" id="KW-0812">Transmembrane</keyword>
<organism evidence="2 3">
    <name type="scientific">Clostridium pasteurianum BC1</name>
    <dbReference type="NCBI Taxonomy" id="86416"/>
    <lineage>
        <taxon>Bacteria</taxon>
        <taxon>Bacillati</taxon>
        <taxon>Bacillota</taxon>
        <taxon>Clostridia</taxon>
        <taxon>Eubacteriales</taxon>
        <taxon>Clostridiaceae</taxon>
        <taxon>Clostridium</taxon>
    </lineage>
</organism>
<dbReference type="KEGG" id="cpas:Clopa_1947"/>
<accession>R4K167</accession>
<evidence type="ECO:0000313" key="3">
    <source>
        <dbReference type="Proteomes" id="UP000013523"/>
    </source>
</evidence>
<sequence>MEESLRMNYISLLISILLIFFMGLMYFLLGKSMAFPMKICYAVIALVAFILIIFNIIMIIRKLSIKI</sequence>